<sequence length="371" mass="42724">MIVMTSDGKFHRAENIEQAEIGMEVHFKTAHEPKVLHQWAQVLRNHHTRVAVVAIVFLMTLFPIFSWYGSNKAYAYVNIDINPSVELELNDKMQVIDVIPQNREAKEVVSSLDDWEKNDASAVTFELIQLSQERGYVNDAHQVLIGISYLKENINQDYTEEMETFLMDRSEEISIATFLVPEELRKKAHEQKASVNEMMADRIDEKKRNKDTEEDLPVTVEDDDKEIIQSFYKEESSNEEQKESDASVEPIIPVSPHPHPPVIKDTKSDQANQQGNDHGPGQQKKEKKPPVNQKDKVDKKQKKKKDEKTDNQKEQPNEKHKHKSPSPKDKGKGPDNKPNHHKDKSKKEKNHKKKPSHNNGKKENNSKGKHS</sequence>
<gene>
    <name evidence="10" type="primary">rsgI</name>
    <name evidence="10" type="ORF">BN983_03061</name>
</gene>
<reference evidence="10 11" key="2">
    <citation type="submission" date="2014-05" db="EMBL/GenBank/DDBJ databases">
        <title>Draft genome sequence of Halobacillus karajensis HK-03.</title>
        <authorList>
            <person name="Khelaifia S."/>
            <person name="Croce O."/>
            <person name="Lagier J.C."/>
            <person name="Raoult D."/>
        </authorList>
    </citation>
    <scope>NUCLEOTIDE SEQUENCE [LARGE SCALE GENOMIC DNA]</scope>
    <source>
        <strain evidence="10 11">HD-03</strain>
    </source>
</reference>
<feature type="compositionally biased region" description="Acidic residues" evidence="6">
    <location>
        <begin position="212"/>
        <end position="225"/>
    </location>
</feature>
<evidence type="ECO:0000256" key="7">
    <source>
        <dbReference type="SAM" id="Phobius"/>
    </source>
</evidence>
<comment type="subcellular location">
    <subcellularLocation>
        <location evidence="1">Cell membrane</location>
        <topology evidence="1">Single-pass membrane protein</topology>
    </subcellularLocation>
</comment>
<dbReference type="Proteomes" id="UP000028868">
    <property type="component" value="Unassembled WGS sequence"/>
</dbReference>
<name>A0A024P6U9_9BACI</name>
<feature type="compositionally biased region" description="Basic residues" evidence="6">
    <location>
        <begin position="339"/>
        <end position="356"/>
    </location>
</feature>
<reference evidence="11" key="1">
    <citation type="submission" date="2014-03" db="EMBL/GenBank/DDBJ databases">
        <authorList>
            <person name="Urmite Genomes U."/>
        </authorList>
    </citation>
    <scope>NUCLEOTIDE SEQUENCE [LARGE SCALE GENOMIC DNA]</scope>
    <source>
        <strain evidence="11">HD-03</strain>
    </source>
</reference>
<keyword evidence="11" id="KW-1185">Reference proteome</keyword>
<evidence type="ECO:0000313" key="10">
    <source>
        <dbReference type="EMBL" id="CDQ24764.1"/>
    </source>
</evidence>
<evidence type="ECO:0000256" key="3">
    <source>
        <dbReference type="ARBA" id="ARBA00022692"/>
    </source>
</evidence>
<evidence type="ECO:0000259" key="8">
    <source>
        <dbReference type="Pfam" id="PF12791"/>
    </source>
</evidence>
<evidence type="ECO:0000256" key="2">
    <source>
        <dbReference type="ARBA" id="ARBA00022475"/>
    </source>
</evidence>
<comment type="caution">
    <text evidence="10">The sequence shown here is derived from an EMBL/GenBank/DDBJ whole genome shotgun (WGS) entry which is preliminary data.</text>
</comment>
<organism evidence="10 11">
    <name type="scientific">Halobacillus karajensis</name>
    <dbReference type="NCBI Taxonomy" id="195088"/>
    <lineage>
        <taxon>Bacteria</taxon>
        <taxon>Bacillati</taxon>
        <taxon>Bacillota</taxon>
        <taxon>Bacilli</taxon>
        <taxon>Bacillales</taxon>
        <taxon>Bacillaceae</taxon>
        <taxon>Halobacillus</taxon>
    </lineage>
</organism>
<keyword evidence="5 7" id="KW-0472">Membrane</keyword>
<dbReference type="Pfam" id="PF23750">
    <property type="entry name" value="RsgI_M"/>
    <property type="match status" value="1"/>
</dbReference>
<dbReference type="GO" id="GO:0005886">
    <property type="term" value="C:plasma membrane"/>
    <property type="evidence" value="ECO:0007669"/>
    <property type="project" value="UniProtKB-SubCell"/>
</dbReference>
<dbReference type="EMBL" id="CCDI010000004">
    <property type="protein sequence ID" value="CDQ24764.1"/>
    <property type="molecule type" value="Genomic_DNA"/>
</dbReference>
<protein>
    <submittedName>
        <fullName evidence="10">Regulation of sigma I protein</fullName>
    </submittedName>
</protein>
<feature type="compositionally biased region" description="Basic and acidic residues" evidence="6">
    <location>
        <begin position="326"/>
        <end position="338"/>
    </location>
</feature>
<feature type="domain" description="Anti-sigma factor RsgI-like middle" evidence="9">
    <location>
        <begin position="74"/>
        <end position="200"/>
    </location>
</feature>
<evidence type="ECO:0000256" key="1">
    <source>
        <dbReference type="ARBA" id="ARBA00004162"/>
    </source>
</evidence>
<dbReference type="InterPro" id="IPR024449">
    <property type="entry name" value="Anti-sigma_RsgI_N"/>
</dbReference>
<feature type="compositionally biased region" description="Basic and acidic residues" evidence="6">
    <location>
        <begin position="360"/>
        <end position="371"/>
    </location>
</feature>
<feature type="compositionally biased region" description="Basic and acidic residues" evidence="6">
    <location>
        <begin position="293"/>
        <end position="318"/>
    </location>
</feature>
<feature type="compositionally biased region" description="Basic and acidic residues" evidence="6">
    <location>
        <begin position="199"/>
        <end position="211"/>
    </location>
</feature>
<feature type="compositionally biased region" description="Basic and acidic residues" evidence="6">
    <location>
        <begin position="232"/>
        <end position="245"/>
    </location>
</feature>
<feature type="transmembrane region" description="Helical" evidence="7">
    <location>
        <begin position="50"/>
        <end position="69"/>
    </location>
</feature>
<evidence type="ECO:0000313" key="11">
    <source>
        <dbReference type="Proteomes" id="UP000028868"/>
    </source>
</evidence>
<keyword evidence="2" id="KW-1003">Cell membrane</keyword>
<dbReference type="InterPro" id="IPR055431">
    <property type="entry name" value="RsgI_M"/>
</dbReference>
<evidence type="ECO:0000256" key="4">
    <source>
        <dbReference type="ARBA" id="ARBA00022989"/>
    </source>
</evidence>
<accession>A0A024P6U9</accession>
<keyword evidence="3 7" id="KW-0812">Transmembrane</keyword>
<evidence type="ECO:0000256" key="5">
    <source>
        <dbReference type="ARBA" id="ARBA00023136"/>
    </source>
</evidence>
<keyword evidence="4 7" id="KW-1133">Transmembrane helix</keyword>
<dbReference type="AlphaFoldDB" id="A0A024P6U9"/>
<feature type="region of interest" description="Disordered" evidence="6">
    <location>
        <begin position="190"/>
        <end position="371"/>
    </location>
</feature>
<evidence type="ECO:0000256" key="6">
    <source>
        <dbReference type="SAM" id="MobiDB-lite"/>
    </source>
</evidence>
<proteinExistence type="predicted"/>
<dbReference type="Pfam" id="PF12791">
    <property type="entry name" value="RsgI_N"/>
    <property type="match status" value="1"/>
</dbReference>
<feature type="domain" description="RsgI N-terminal anti-sigma" evidence="8">
    <location>
        <begin position="1"/>
        <end position="28"/>
    </location>
</feature>
<evidence type="ECO:0000259" key="9">
    <source>
        <dbReference type="Pfam" id="PF23750"/>
    </source>
</evidence>